<dbReference type="HOGENOM" id="CLU_1092859_0_0_3"/>
<organism evidence="2 3">
    <name type="scientific">Coleofasciculus chthonoplastes PCC 7420</name>
    <dbReference type="NCBI Taxonomy" id="118168"/>
    <lineage>
        <taxon>Bacteria</taxon>
        <taxon>Bacillati</taxon>
        <taxon>Cyanobacteriota</taxon>
        <taxon>Cyanophyceae</taxon>
        <taxon>Coleofasciculales</taxon>
        <taxon>Coleofasciculaceae</taxon>
        <taxon>Coleofasciculus</taxon>
    </lineage>
</organism>
<name>B4VVF4_9CYAN</name>
<dbReference type="InterPro" id="IPR006311">
    <property type="entry name" value="TAT_signal"/>
</dbReference>
<accession>B4VVF4</accession>
<dbReference type="RefSeq" id="WP_006102492.1">
    <property type="nucleotide sequence ID" value="NZ_DS989854.1"/>
</dbReference>
<dbReference type="Proteomes" id="UP000003835">
    <property type="component" value="Unassembled WGS sequence"/>
</dbReference>
<feature type="chain" id="PRO_5002827654" evidence="1">
    <location>
        <begin position="21"/>
        <end position="254"/>
    </location>
</feature>
<evidence type="ECO:0000313" key="3">
    <source>
        <dbReference type="Proteomes" id="UP000003835"/>
    </source>
</evidence>
<feature type="signal peptide" evidence="1">
    <location>
        <begin position="1"/>
        <end position="20"/>
    </location>
</feature>
<protein>
    <submittedName>
        <fullName evidence="2">Tat pathway signal sequence domain protein</fullName>
    </submittedName>
</protein>
<proteinExistence type="predicted"/>
<dbReference type="OrthoDB" id="452150at2"/>
<dbReference type="STRING" id="118168.MC7420_4172"/>
<keyword evidence="3" id="KW-1185">Reference proteome</keyword>
<reference evidence="2 3" key="1">
    <citation type="submission" date="2008-07" db="EMBL/GenBank/DDBJ databases">
        <authorList>
            <person name="Tandeau de Marsac N."/>
            <person name="Ferriera S."/>
            <person name="Johnson J."/>
            <person name="Kravitz S."/>
            <person name="Beeson K."/>
            <person name="Sutton G."/>
            <person name="Rogers Y.-H."/>
            <person name="Friedman R."/>
            <person name="Frazier M."/>
            <person name="Venter J.C."/>
        </authorList>
    </citation>
    <scope>NUCLEOTIDE SEQUENCE [LARGE SCALE GENOMIC DNA]</scope>
    <source>
        <strain evidence="2 3">PCC 7420</strain>
    </source>
</reference>
<gene>
    <name evidence="2" type="ORF">MC7420_4172</name>
</gene>
<dbReference type="eggNOG" id="ENOG5032XFN">
    <property type="taxonomic scope" value="Bacteria"/>
</dbReference>
<keyword evidence="1" id="KW-0732">Signal</keyword>
<evidence type="ECO:0000256" key="1">
    <source>
        <dbReference type="SAM" id="SignalP"/>
    </source>
</evidence>
<dbReference type="PROSITE" id="PS51318">
    <property type="entry name" value="TAT"/>
    <property type="match status" value="1"/>
</dbReference>
<sequence>MSINRRQFTRIAMLSSASFAATSGIFFPKPVEAFSLNVFLKDLSARGVFNDILRYTAARLISGILSPLLEGDSDFANQIEPGAAPVIRAVDNQFVRYQFTRDRTELIQTGSGAVNSLLWGRERQDKWGPNVAFGFVQKYQDSFSNTKITGPHLTGIHQATKVLQSQGLTPDEIQGSLLPIRSKFDALGGWEGDNDPSVGLNSGVGFTQYRTVLGEVTSRYDLIEPGSGGLGRVQTTVEAGGQPRRNILVTVNFA</sequence>
<dbReference type="EMBL" id="DS989854">
    <property type="protein sequence ID" value="EDX74187.1"/>
    <property type="molecule type" value="Genomic_DNA"/>
</dbReference>
<evidence type="ECO:0000313" key="2">
    <source>
        <dbReference type="EMBL" id="EDX74187.1"/>
    </source>
</evidence>
<dbReference type="AlphaFoldDB" id="B4VVF4"/>